<feature type="region of interest" description="Disordered" evidence="4">
    <location>
        <begin position="100"/>
        <end position="119"/>
    </location>
</feature>
<dbReference type="Proteomes" id="UP001153069">
    <property type="component" value="Unassembled WGS sequence"/>
</dbReference>
<evidence type="ECO:0000313" key="7">
    <source>
        <dbReference type="EMBL" id="CAB9503796.1"/>
    </source>
</evidence>
<evidence type="ECO:0000256" key="5">
    <source>
        <dbReference type="SAM" id="SignalP"/>
    </source>
</evidence>
<reference evidence="7" key="1">
    <citation type="submission" date="2020-06" db="EMBL/GenBank/DDBJ databases">
        <authorList>
            <consortium name="Plant Systems Biology data submission"/>
        </authorList>
    </citation>
    <scope>NUCLEOTIDE SEQUENCE</scope>
    <source>
        <strain evidence="7">D6</strain>
    </source>
</reference>
<evidence type="ECO:0000256" key="1">
    <source>
        <dbReference type="ARBA" id="ARBA00022448"/>
    </source>
</evidence>
<dbReference type="InterPro" id="IPR036249">
    <property type="entry name" value="Thioredoxin-like_sf"/>
</dbReference>
<dbReference type="Pfam" id="PF00085">
    <property type="entry name" value="Thioredoxin"/>
    <property type="match status" value="1"/>
</dbReference>
<evidence type="ECO:0000256" key="4">
    <source>
        <dbReference type="SAM" id="MobiDB-lite"/>
    </source>
</evidence>
<organism evidence="7 8">
    <name type="scientific">Seminavis robusta</name>
    <dbReference type="NCBI Taxonomy" id="568900"/>
    <lineage>
        <taxon>Eukaryota</taxon>
        <taxon>Sar</taxon>
        <taxon>Stramenopiles</taxon>
        <taxon>Ochrophyta</taxon>
        <taxon>Bacillariophyta</taxon>
        <taxon>Bacillariophyceae</taxon>
        <taxon>Bacillariophycidae</taxon>
        <taxon>Naviculales</taxon>
        <taxon>Naviculaceae</taxon>
        <taxon>Seminavis</taxon>
    </lineage>
</organism>
<evidence type="ECO:0000313" key="8">
    <source>
        <dbReference type="Proteomes" id="UP001153069"/>
    </source>
</evidence>
<keyword evidence="3" id="KW-1015">Disulfide bond</keyword>
<dbReference type="SUPFAM" id="SSF52833">
    <property type="entry name" value="Thioredoxin-like"/>
    <property type="match status" value="1"/>
</dbReference>
<keyword evidence="8" id="KW-1185">Reference proteome</keyword>
<name>A0A9N8DKD9_9STRA</name>
<dbReference type="CDD" id="cd02947">
    <property type="entry name" value="TRX_family"/>
    <property type="match status" value="1"/>
</dbReference>
<dbReference type="OrthoDB" id="2121326at2759"/>
<feature type="signal peptide" evidence="5">
    <location>
        <begin position="1"/>
        <end position="21"/>
    </location>
</feature>
<dbReference type="AlphaFoldDB" id="A0A9N8DKD9"/>
<comment type="caution">
    <text evidence="7">The sequence shown here is derived from an EMBL/GenBank/DDBJ whole genome shotgun (WGS) entry which is preliminary data.</text>
</comment>
<dbReference type="GO" id="GO:0005737">
    <property type="term" value="C:cytoplasm"/>
    <property type="evidence" value="ECO:0007669"/>
    <property type="project" value="TreeGrafter"/>
</dbReference>
<sequence>MSLPGLLVVVMTIFLAGSSDGFVMTKWMNNNPSACKIGYSSKHVSFSASVVESSSGPDQDLLPPSTMRVKEIQAELQTRQVSYDDCFDKESLVKRLQDAREGTTTATTTTTIPTTDTDDTDEIIPEVLDLGETPQEYAARTNQPPSDGSTIENDFDVAGNLEELRSMTIRQLREECGKRKMRWAHFVEKEDIVQALLEARSSTVRYSVAGHVQPGIVAELTDEQLTQELSAPSEAPLLLDIYATWCGPCQMMAPALKDAAFELGTRVRVAKLDSDQYPAMAQQLRAGGLPTVLLLNGPDEELERIEGAMMKEQILNFVAPYIDYRLH</sequence>
<proteinExistence type="predicted"/>
<gene>
    <name evidence="7" type="ORF">SEMRO_176_G077510.1</name>
</gene>
<dbReference type="Gene3D" id="3.40.30.10">
    <property type="entry name" value="Glutaredoxin"/>
    <property type="match status" value="1"/>
</dbReference>
<keyword evidence="2" id="KW-0249">Electron transport</keyword>
<dbReference type="GO" id="GO:0015035">
    <property type="term" value="F:protein-disulfide reductase activity"/>
    <property type="evidence" value="ECO:0007669"/>
    <property type="project" value="TreeGrafter"/>
</dbReference>
<dbReference type="InterPro" id="IPR017937">
    <property type="entry name" value="Thioredoxin_CS"/>
</dbReference>
<accession>A0A9N8DKD9</accession>
<dbReference type="InterPro" id="IPR013766">
    <property type="entry name" value="Thioredoxin_domain"/>
</dbReference>
<feature type="chain" id="PRO_5040261460" evidence="5">
    <location>
        <begin position="22"/>
        <end position="327"/>
    </location>
</feature>
<evidence type="ECO:0000256" key="2">
    <source>
        <dbReference type="ARBA" id="ARBA00022982"/>
    </source>
</evidence>
<evidence type="ECO:0000256" key="3">
    <source>
        <dbReference type="ARBA" id="ARBA00023157"/>
    </source>
</evidence>
<dbReference type="EMBL" id="CAICTM010000175">
    <property type="protein sequence ID" value="CAB9503796.1"/>
    <property type="molecule type" value="Genomic_DNA"/>
</dbReference>
<feature type="region of interest" description="Disordered" evidence="4">
    <location>
        <begin position="130"/>
        <end position="152"/>
    </location>
</feature>
<feature type="domain" description="Thioredoxin" evidence="6">
    <location>
        <begin position="207"/>
        <end position="323"/>
    </location>
</feature>
<dbReference type="PANTHER" id="PTHR45663">
    <property type="entry name" value="GEO12009P1"/>
    <property type="match status" value="1"/>
</dbReference>
<dbReference type="PANTHER" id="PTHR45663:SF11">
    <property type="entry name" value="GEO12009P1"/>
    <property type="match status" value="1"/>
</dbReference>
<keyword evidence="5" id="KW-0732">Signal</keyword>
<dbReference type="PROSITE" id="PS00194">
    <property type="entry name" value="THIOREDOXIN_1"/>
    <property type="match status" value="1"/>
</dbReference>
<keyword evidence="1" id="KW-0813">Transport</keyword>
<feature type="compositionally biased region" description="Low complexity" evidence="4">
    <location>
        <begin position="103"/>
        <end position="115"/>
    </location>
</feature>
<protein>
    <submittedName>
        <fullName evidence="7">Thioredoxin</fullName>
    </submittedName>
</protein>
<evidence type="ECO:0000259" key="6">
    <source>
        <dbReference type="PROSITE" id="PS51352"/>
    </source>
</evidence>
<feature type="compositionally biased region" description="Polar residues" evidence="4">
    <location>
        <begin position="140"/>
        <end position="152"/>
    </location>
</feature>
<dbReference type="PROSITE" id="PS51352">
    <property type="entry name" value="THIOREDOXIN_2"/>
    <property type="match status" value="1"/>
</dbReference>